<comment type="subcellular location">
    <subcellularLocation>
        <location evidence="1">Nucleus</location>
    </subcellularLocation>
</comment>
<keyword evidence="3" id="KW-0235">DNA replication</keyword>
<dbReference type="PANTHER" id="PTHR10507:SF0">
    <property type="entry name" value="CELL DIVISION CONTROL PROTEIN 45 HOMOLOG"/>
    <property type="match status" value="1"/>
</dbReference>
<dbReference type="VEuPathDB" id="TriTrypDB:BSAL_92440"/>
<dbReference type="Pfam" id="PF02724">
    <property type="entry name" value="CDC45"/>
    <property type="match status" value="2"/>
</dbReference>
<evidence type="ECO:0000313" key="7">
    <source>
        <dbReference type="EMBL" id="CUG86301.1"/>
    </source>
</evidence>
<name>A0A0S4J885_BODSA</name>
<dbReference type="GO" id="GO:0051301">
    <property type="term" value="P:cell division"/>
    <property type="evidence" value="ECO:0007669"/>
    <property type="project" value="UniProtKB-KW"/>
</dbReference>
<feature type="compositionally biased region" description="Basic and acidic residues" evidence="6">
    <location>
        <begin position="171"/>
        <end position="183"/>
    </location>
</feature>
<evidence type="ECO:0000313" key="8">
    <source>
        <dbReference type="Proteomes" id="UP000051952"/>
    </source>
</evidence>
<accession>A0A0S4J885</accession>
<comment type="similarity">
    <text evidence="2">Belongs to the CDC45 family.</text>
</comment>
<keyword evidence="5" id="KW-0131">Cell cycle</keyword>
<proteinExistence type="inferred from homology"/>
<dbReference type="InterPro" id="IPR003874">
    <property type="entry name" value="CDC45"/>
</dbReference>
<dbReference type="GO" id="GO:0003682">
    <property type="term" value="F:chromatin binding"/>
    <property type="evidence" value="ECO:0007669"/>
    <property type="project" value="TreeGrafter"/>
</dbReference>
<keyword evidence="4" id="KW-0539">Nucleus</keyword>
<evidence type="ECO:0000256" key="1">
    <source>
        <dbReference type="ARBA" id="ARBA00004123"/>
    </source>
</evidence>
<dbReference type="OMA" id="RISTYYA"/>
<organism evidence="7 8">
    <name type="scientific">Bodo saltans</name>
    <name type="common">Flagellated protozoan</name>
    <dbReference type="NCBI Taxonomy" id="75058"/>
    <lineage>
        <taxon>Eukaryota</taxon>
        <taxon>Discoba</taxon>
        <taxon>Euglenozoa</taxon>
        <taxon>Kinetoplastea</taxon>
        <taxon>Metakinetoplastina</taxon>
        <taxon>Eubodonida</taxon>
        <taxon>Bodonidae</taxon>
        <taxon>Bodo</taxon>
    </lineage>
</organism>
<keyword evidence="8" id="KW-1185">Reference proteome</keyword>
<feature type="compositionally biased region" description="Acidic residues" evidence="6">
    <location>
        <begin position="216"/>
        <end position="233"/>
    </location>
</feature>
<dbReference type="PANTHER" id="PTHR10507">
    <property type="entry name" value="CDC45-RELATED PROTEIN"/>
    <property type="match status" value="1"/>
</dbReference>
<evidence type="ECO:0000256" key="2">
    <source>
        <dbReference type="ARBA" id="ARBA00010727"/>
    </source>
</evidence>
<dbReference type="GO" id="GO:0003688">
    <property type="term" value="F:DNA replication origin binding"/>
    <property type="evidence" value="ECO:0007669"/>
    <property type="project" value="TreeGrafter"/>
</dbReference>
<feature type="compositionally biased region" description="Acidic residues" evidence="6">
    <location>
        <begin position="243"/>
        <end position="288"/>
    </location>
</feature>
<gene>
    <name evidence="7" type="ORF">BSAL_92440</name>
</gene>
<dbReference type="AlphaFoldDB" id="A0A0S4J885"/>
<evidence type="ECO:0000256" key="3">
    <source>
        <dbReference type="ARBA" id="ARBA00022705"/>
    </source>
</evidence>
<dbReference type="GO" id="GO:1902977">
    <property type="term" value="P:mitotic DNA replication preinitiation complex assembly"/>
    <property type="evidence" value="ECO:0007669"/>
    <property type="project" value="TreeGrafter"/>
</dbReference>
<dbReference type="EMBL" id="CYKH01001274">
    <property type="protein sequence ID" value="CUG86301.1"/>
    <property type="molecule type" value="Genomic_DNA"/>
</dbReference>
<protein>
    <submittedName>
        <fullName evidence="7">Cell division cycle protein 45, putative</fullName>
    </submittedName>
</protein>
<dbReference type="GO" id="GO:0031261">
    <property type="term" value="C:DNA replication preinitiation complex"/>
    <property type="evidence" value="ECO:0007669"/>
    <property type="project" value="TreeGrafter"/>
</dbReference>
<dbReference type="Proteomes" id="UP000051952">
    <property type="component" value="Unassembled WGS sequence"/>
</dbReference>
<dbReference type="OrthoDB" id="10258882at2759"/>
<dbReference type="GO" id="GO:0000727">
    <property type="term" value="P:double-strand break repair via break-induced replication"/>
    <property type="evidence" value="ECO:0007669"/>
    <property type="project" value="TreeGrafter"/>
</dbReference>
<dbReference type="GO" id="GO:0006270">
    <property type="term" value="P:DNA replication initiation"/>
    <property type="evidence" value="ECO:0007669"/>
    <property type="project" value="InterPro"/>
</dbReference>
<evidence type="ECO:0000256" key="4">
    <source>
        <dbReference type="ARBA" id="ARBA00023242"/>
    </source>
</evidence>
<evidence type="ECO:0000256" key="6">
    <source>
        <dbReference type="SAM" id="MobiDB-lite"/>
    </source>
</evidence>
<evidence type="ECO:0000256" key="5">
    <source>
        <dbReference type="ARBA" id="ARBA00023306"/>
    </source>
</evidence>
<feature type="compositionally biased region" description="Basic residues" evidence="6">
    <location>
        <begin position="160"/>
        <end position="170"/>
    </location>
</feature>
<feature type="region of interest" description="Disordered" evidence="6">
    <location>
        <begin position="160"/>
        <end position="303"/>
    </location>
</feature>
<dbReference type="GO" id="GO:0003697">
    <property type="term" value="F:single-stranded DNA binding"/>
    <property type="evidence" value="ECO:0007669"/>
    <property type="project" value="TreeGrafter"/>
</dbReference>
<sequence>MSAESPVASNTDLWERILRYAHSVKRPVTICVAYNADAAAACNILCSLLKNNLVLYNVQPILFLQELQDSVKKLEDDDNEEECFLFIGLGACTPLRPLFNPAKHIVIVLDNHRPVHLDNLREERVLVGEEGRELPWLLLWQSADIHLEVDRFFTNAARKQMKKRRRKRQRQRQETDRRRRIEQVESDEPSRRHRRAKKTKSEKPSKKKRTAKDSSELVDVDAVEEEGEDEDDASVVTVSSSDADSDSVDEEMDEDIDEDIDNDDADEGDESFDGSDDSDDMDDDDDEPPSASQAVEWSATDSDEALPPGTVALYYSAHCCGQSVAVELLELAVSLSRSRDAFLWYAAIGISDLFLRCAIDYASYLLALTRVRDQVVLQANARQRTSAAADGFRAKLQLAEEPQLFLLRHWSLWEAIWHAKWPAGLLRLHHMDSGEEHLRELLARSGISIRVAQQSWTESSAQVRTKAVELVSIELARLEALTPKDAADFTADGVNGFMDDDRMSDTNMAFTTGAGGVGRRPQHVIPSVKHPNIVPTITRSSGFGSGVSAMDACHLFRGVLCSPMAPLTPSASGTPDVSPDELRGMLIAHQRSLFWKATKAFDLDPNDPQFGEAVDAAKQLQSSVIVATSALMQRGVILSTRGLHYTLLNDPSRRAGTMDSFWTPLRLEYLAEHVAVALTVERGRRWAMRPLALCCAWPVRDGAHELLQIALAHSGAVNGPNRTLPAIEAWRRVVKEVEDDAANVQSEPLLPLSLRVRGRDAASHVLESLYLRSAEGTRRELR</sequence>
<reference evidence="8" key="1">
    <citation type="submission" date="2015-09" db="EMBL/GenBank/DDBJ databases">
        <authorList>
            <consortium name="Pathogen Informatics"/>
        </authorList>
    </citation>
    <scope>NUCLEOTIDE SEQUENCE [LARGE SCALE GENOMIC DNA]</scope>
    <source>
        <strain evidence="8">Lake Konstanz</strain>
    </source>
</reference>
<keyword evidence="7" id="KW-0132">Cell division</keyword>